<evidence type="ECO:0000259" key="9">
    <source>
        <dbReference type="Pfam" id="PF00717"/>
    </source>
</evidence>
<dbReference type="GO" id="GO:0009432">
    <property type="term" value="P:SOS response"/>
    <property type="evidence" value="ECO:0007669"/>
    <property type="project" value="UniProtKB-KW"/>
</dbReference>
<proteinExistence type="inferred from homology"/>
<dbReference type="InterPro" id="IPR039418">
    <property type="entry name" value="LexA-like"/>
</dbReference>
<feature type="region of interest" description="Disordered" evidence="8">
    <location>
        <begin position="1"/>
        <end position="21"/>
    </location>
</feature>
<name>A0A1H4GEC0_9BACE</name>
<evidence type="ECO:0000256" key="3">
    <source>
        <dbReference type="ARBA" id="ARBA00022801"/>
    </source>
</evidence>
<comment type="similarity">
    <text evidence="1 7">Belongs to the peptidase S24 family.</text>
</comment>
<dbReference type="Gene3D" id="2.10.109.10">
    <property type="entry name" value="Umud Fragment, subunit A"/>
    <property type="match status" value="1"/>
</dbReference>
<evidence type="ECO:0000256" key="1">
    <source>
        <dbReference type="ARBA" id="ARBA00007484"/>
    </source>
</evidence>
<dbReference type="EMBL" id="FNRP01000028">
    <property type="protein sequence ID" value="SEB07340.1"/>
    <property type="molecule type" value="Genomic_DNA"/>
</dbReference>
<dbReference type="GO" id="GO:0006355">
    <property type="term" value="P:regulation of DNA-templated transcription"/>
    <property type="evidence" value="ECO:0007669"/>
    <property type="project" value="InterPro"/>
</dbReference>
<evidence type="ECO:0000256" key="4">
    <source>
        <dbReference type="ARBA" id="ARBA00022813"/>
    </source>
</evidence>
<dbReference type="SUPFAM" id="SSF51306">
    <property type="entry name" value="LexA/Signal peptidase"/>
    <property type="match status" value="1"/>
</dbReference>
<dbReference type="InterPro" id="IPR036286">
    <property type="entry name" value="LexA/Signal_pep-like_sf"/>
</dbReference>
<keyword evidence="5" id="KW-0234">DNA repair</keyword>
<evidence type="ECO:0000256" key="8">
    <source>
        <dbReference type="SAM" id="MobiDB-lite"/>
    </source>
</evidence>
<sequence>MKKGSRGGKREGAGRPGTDSKLYTFRAPKGMAEYIDAQDNKTDFIKNCIAKSIVDERTNLEKLGTVYSATQIKEMNLPYFDIGIVAGFPIPLDNDEKAQDIELLKMLCPNPESCYLIRVEGYSMIDAGIHSGDIVIVDKSNRNPTESQVAVCEFNGDYTLKRFVKRDGFGWLIPANPDFPEIKVTPDDRFSIWGTVTYIIHKPRH</sequence>
<keyword evidence="3 7" id="KW-0378">Hydrolase</keyword>
<dbReference type="CDD" id="cd06529">
    <property type="entry name" value="S24_LexA-like"/>
    <property type="match status" value="1"/>
</dbReference>
<evidence type="ECO:0000313" key="10">
    <source>
        <dbReference type="EMBL" id="SEB07340.1"/>
    </source>
</evidence>
<keyword evidence="2" id="KW-0227">DNA damage</keyword>
<dbReference type="Proteomes" id="UP000183040">
    <property type="component" value="Unassembled WGS sequence"/>
</dbReference>
<dbReference type="AlphaFoldDB" id="A0A1H4GEC0"/>
<gene>
    <name evidence="10" type="ORF">SAMN04487924_12815</name>
</gene>
<dbReference type="GO" id="GO:0003677">
    <property type="term" value="F:DNA binding"/>
    <property type="evidence" value="ECO:0007669"/>
    <property type="project" value="InterPro"/>
</dbReference>
<evidence type="ECO:0000313" key="11">
    <source>
        <dbReference type="Proteomes" id="UP000183040"/>
    </source>
</evidence>
<feature type="domain" description="Peptidase S24/S26A/S26B/S26C" evidence="9">
    <location>
        <begin position="84"/>
        <end position="196"/>
    </location>
</feature>
<evidence type="ECO:0000256" key="2">
    <source>
        <dbReference type="ARBA" id="ARBA00022763"/>
    </source>
</evidence>
<protein>
    <submittedName>
        <fullName evidence="10">DNA polymerase V</fullName>
    </submittedName>
</protein>
<dbReference type="PANTHER" id="PTHR33516">
    <property type="entry name" value="LEXA REPRESSOR"/>
    <property type="match status" value="1"/>
</dbReference>
<organism evidence="10 11">
    <name type="scientific">Bacteroides xylanisolvens</name>
    <dbReference type="NCBI Taxonomy" id="371601"/>
    <lineage>
        <taxon>Bacteria</taxon>
        <taxon>Pseudomonadati</taxon>
        <taxon>Bacteroidota</taxon>
        <taxon>Bacteroidia</taxon>
        <taxon>Bacteroidales</taxon>
        <taxon>Bacteroidaceae</taxon>
        <taxon>Bacteroides</taxon>
    </lineage>
</organism>
<evidence type="ECO:0000256" key="6">
    <source>
        <dbReference type="ARBA" id="ARBA00023236"/>
    </source>
</evidence>
<reference evidence="10 11" key="1">
    <citation type="submission" date="2016-10" db="EMBL/GenBank/DDBJ databases">
        <authorList>
            <person name="de Groot N.N."/>
        </authorList>
    </citation>
    <scope>NUCLEOTIDE SEQUENCE [LARGE SCALE GENOMIC DNA]</scope>
    <source>
        <strain evidence="10 11">NLAE-zl-G339</strain>
    </source>
</reference>
<dbReference type="InterPro" id="IPR015927">
    <property type="entry name" value="Peptidase_S24_S26A/B/C"/>
</dbReference>
<dbReference type="GO" id="GO:0016787">
    <property type="term" value="F:hydrolase activity"/>
    <property type="evidence" value="ECO:0007669"/>
    <property type="project" value="UniProtKB-KW"/>
</dbReference>
<dbReference type="Pfam" id="PF00717">
    <property type="entry name" value="Peptidase_S24"/>
    <property type="match status" value="1"/>
</dbReference>
<dbReference type="InterPro" id="IPR006197">
    <property type="entry name" value="Peptidase_S24_LexA"/>
</dbReference>
<evidence type="ECO:0000256" key="5">
    <source>
        <dbReference type="ARBA" id="ARBA00023204"/>
    </source>
</evidence>
<dbReference type="PANTHER" id="PTHR33516:SF2">
    <property type="entry name" value="LEXA REPRESSOR-RELATED"/>
    <property type="match status" value="1"/>
</dbReference>
<dbReference type="InterPro" id="IPR050077">
    <property type="entry name" value="LexA_repressor"/>
</dbReference>
<dbReference type="PRINTS" id="PR00726">
    <property type="entry name" value="LEXASERPTASE"/>
</dbReference>
<keyword evidence="6" id="KW-0742">SOS response</keyword>
<keyword evidence="4 7" id="KW-0068">Autocatalytic cleavage</keyword>
<dbReference type="GO" id="GO:0006281">
    <property type="term" value="P:DNA repair"/>
    <property type="evidence" value="ECO:0007669"/>
    <property type="project" value="UniProtKB-KW"/>
</dbReference>
<accession>A0A1H4GEC0</accession>
<evidence type="ECO:0000256" key="7">
    <source>
        <dbReference type="RuleBase" id="RU003991"/>
    </source>
</evidence>